<feature type="transmembrane region" description="Helical" evidence="6">
    <location>
        <begin position="356"/>
        <end position="377"/>
    </location>
</feature>
<dbReference type="InterPro" id="IPR011701">
    <property type="entry name" value="MFS"/>
</dbReference>
<evidence type="ECO:0000313" key="7">
    <source>
        <dbReference type="EMBL" id="KAK2770072.1"/>
    </source>
</evidence>
<accession>A0AAE0DBU1</accession>
<evidence type="ECO:0000256" key="3">
    <source>
        <dbReference type="ARBA" id="ARBA00022989"/>
    </source>
</evidence>
<dbReference type="AlphaFoldDB" id="A0AAE0DBU1"/>
<keyword evidence="2 6" id="KW-0812">Transmembrane</keyword>
<evidence type="ECO:0000256" key="2">
    <source>
        <dbReference type="ARBA" id="ARBA00022692"/>
    </source>
</evidence>
<keyword evidence="4 6" id="KW-0472">Membrane</keyword>
<dbReference type="Pfam" id="PF07690">
    <property type="entry name" value="MFS_1"/>
    <property type="match status" value="1"/>
</dbReference>
<feature type="transmembrane region" description="Helical" evidence="6">
    <location>
        <begin position="485"/>
        <end position="508"/>
    </location>
</feature>
<feature type="compositionally biased region" description="Polar residues" evidence="5">
    <location>
        <begin position="1"/>
        <end position="13"/>
    </location>
</feature>
<dbReference type="PANTHER" id="PTHR23501:SF107">
    <property type="entry name" value="TRANSPORTER, PUTATIVE (AFU_ORTHOLOGUE AFUA_7G04730)-RELATED"/>
    <property type="match status" value="1"/>
</dbReference>
<protein>
    <submittedName>
        <fullName evidence="7">Siderophore iron transporter mirb</fullName>
    </submittedName>
</protein>
<evidence type="ECO:0000256" key="5">
    <source>
        <dbReference type="SAM" id="MobiDB-lite"/>
    </source>
</evidence>
<evidence type="ECO:0000256" key="1">
    <source>
        <dbReference type="ARBA" id="ARBA00004141"/>
    </source>
</evidence>
<proteinExistence type="predicted"/>
<dbReference type="GO" id="GO:0005886">
    <property type="term" value="C:plasma membrane"/>
    <property type="evidence" value="ECO:0007669"/>
    <property type="project" value="TreeGrafter"/>
</dbReference>
<comment type="caution">
    <text evidence="7">The sequence shown here is derived from an EMBL/GenBank/DDBJ whole genome shotgun (WGS) entry which is preliminary data.</text>
</comment>
<dbReference type="PANTHER" id="PTHR23501">
    <property type="entry name" value="MAJOR FACILITATOR SUPERFAMILY"/>
    <property type="match status" value="1"/>
</dbReference>
<comment type="subcellular location">
    <subcellularLocation>
        <location evidence="1">Membrane</location>
        <topology evidence="1">Multi-pass membrane protein</topology>
    </subcellularLocation>
</comment>
<feature type="transmembrane region" description="Helical" evidence="6">
    <location>
        <begin position="562"/>
        <end position="580"/>
    </location>
</feature>
<gene>
    <name evidence="7" type="ORF">CKAH01_04415</name>
</gene>
<feature type="transmembrane region" description="Helical" evidence="6">
    <location>
        <begin position="422"/>
        <end position="441"/>
    </location>
</feature>
<dbReference type="EMBL" id="VYYT01000101">
    <property type="protein sequence ID" value="KAK2770072.1"/>
    <property type="molecule type" value="Genomic_DNA"/>
</dbReference>
<feature type="region of interest" description="Disordered" evidence="5">
    <location>
        <begin position="1"/>
        <end position="48"/>
    </location>
</feature>
<evidence type="ECO:0000256" key="6">
    <source>
        <dbReference type="SAM" id="Phobius"/>
    </source>
</evidence>
<feature type="transmembrane region" description="Helical" evidence="6">
    <location>
        <begin position="225"/>
        <end position="247"/>
    </location>
</feature>
<feature type="transmembrane region" description="Helical" evidence="6">
    <location>
        <begin position="195"/>
        <end position="213"/>
    </location>
</feature>
<sequence length="601" mass="66082">MSTTIEAGAQRQKTGSDIEKSASFNNGVQEVNANPNSKEGDSDAESENFQGGVQRVRAITSVWSKKTLISMFVLIYVVSFADLLLQSIQSNLNAFVTSSFHKHGLLSIVGVFATILSGCCQVTIAKIMDIWGRTEAFLIMILCSCIGVMMKAVCQNMETYVAAHTIYYVGHFGMLFVLDVMVADMTSLKNRMIMFGINGTPNVIVVFAGPKIADLFYTNLNFRWAFGAFAIIMLGVCAPAAAVMFIMQRKAEKAGMLQKVKSDRTYLQGFLYYLVQFDEISNRLFAVVGIILLTAAFSLFMLPFNIVGYAAHGWKSAHIIAMLVIGILCVPAFYVWEKYLTPKSFIAWEYLRNRNIIGAGLLYGLMFLSIFCWDTYYQSYLLVVHRQSITNAGYILNCFSLASSFFGPLFGYIIRWTGDFKYTALAGVPFMLLGTALLIPYRTPSTSVGTLVVLQLLNGIGTGIFAACAQISVMSAVTHQEIASAMAIFSLFGSVGSTTGFTVAGAMWNNIMPTEIYNRLPDDAKNQTATIFGDVTVQLSYEDGSPIRDAIVGAYGSIQHKMVIAGACFVPLCVASILIWKRINLKQLEKEKGPQTKGNVW</sequence>
<feature type="transmembrane region" description="Helical" evidence="6">
    <location>
        <begin position="165"/>
        <end position="183"/>
    </location>
</feature>
<feature type="transmembrane region" description="Helical" evidence="6">
    <location>
        <begin position="67"/>
        <end position="85"/>
    </location>
</feature>
<dbReference type="InterPro" id="IPR036259">
    <property type="entry name" value="MFS_trans_sf"/>
</dbReference>
<reference evidence="7" key="1">
    <citation type="submission" date="2023-02" db="EMBL/GenBank/DDBJ databases">
        <title>Colletotrichum kahawae CIFC_Que2 genome sequencing and assembly.</title>
        <authorList>
            <person name="Baroncelli R."/>
        </authorList>
    </citation>
    <scope>NUCLEOTIDE SEQUENCE</scope>
    <source>
        <strain evidence="7">CIFC_Que2</strain>
    </source>
</reference>
<dbReference type="Gene3D" id="1.20.1250.20">
    <property type="entry name" value="MFS general substrate transporter like domains"/>
    <property type="match status" value="2"/>
</dbReference>
<dbReference type="SUPFAM" id="SSF103473">
    <property type="entry name" value="MFS general substrate transporter"/>
    <property type="match status" value="2"/>
</dbReference>
<dbReference type="Proteomes" id="UP001281614">
    <property type="component" value="Unassembled WGS sequence"/>
</dbReference>
<evidence type="ECO:0000313" key="8">
    <source>
        <dbReference type="Proteomes" id="UP001281614"/>
    </source>
</evidence>
<evidence type="ECO:0000256" key="4">
    <source>
        <dbReference type="ARBA" id="ARBA00023136"/>
    </source>
</evidence>
<dbReference type="GO" id="GO:0022857">
    <property type="term" value="F:transmembrane transporter activity"/>
    <property type="evidence" value="ECO:0007669"/>
    <property type="project" value="InterPro"/>
</dbReference>
<keyword evidence="3 6" id="KW-1133">Transmembrane helix</keyword>
<name>A0AAE0DBU1_COLKA</name>
<feature type="transmembrane region" description="Helical" evidence="6">
    <location>
        <begin position="284"/>
        <end position="311"/>
    </location>
</feature>
<feature type="transmembrane region" description="Helical" evidence="6">
    <location>
        <begin position="105"/>
        <end position="124"/>
    </location>
</feature>
<feature type="transmembrane region" description="Helical" evidence="6">
    <location>
        <begin position="453"/>
        <end position="473"/>
    </location>
</feature>
<organism evidence="7 8">
    <name type="scientific">Colletotrichum kahawae</name>
    <name type="common">Coffee berry disease fungus</name>
    <dbReference type="NCBI Taxonomy" id="34407"/>
    <lineage>
        <taxon>Eukaryota</taxon>
        <taxon>Fungi</taxon>
        <taxon>Dikarya</taxon>
        <taxon>Ascomycota</taxon>
        <taxon>Pezizomycotina</taxon>
        <taxon>Sordariomycetes</taxon>
        <taxon>Hypocreomycetidae</taxon>
        <taxon>Glomerellales</taxon>
        <taxon>Glomerellaceae</taxon>
        <taxon>Colletotrichum</taxon>
        <taxon>Colletotrichum gloeosporioides species complex</taxon>
    </lineage>
</organism>
<feature type="transmembrane region" description="Helical" evidence="6">
    <location>
        <begin position="389"/>
        <end position="410"/>
    </location>
</feature>
<keyword evidence="8" id="KW-1185">Reference proteome</keyword>
<feature type="compositionally biased region" description="Polar residues" evidence="5">
    <location>
        <begin position="22"/>
        <end position="37"/>
    </location>
</feature>
<feature type="transmembrane region" description="Helical" evidence="6">
    <location>
        <begin position="317"/>
        <end position="336"/>
    </location>
</feature>
<feature type="transmembrane region" description="Helical" evidence="6">
    <location>
        <begin position="136"/>
        <end position="153"/>
    </location>
</feature>